<evidence type="ECO:0008006" key="4">
    <source>
        <dbReference type="Google" id="ProtNLM"/>
    </source>
</evidence>
<evidence type="ECO:0000313" key="3">
    <source>
        <dbReference type="Proteomes" id="UP001211872"/>
    </source>
</evidence>
<dbReference type="EMBL" id="CP115396">
    <property type="protein sequence ID" value="WBO84069.1"/>
    <property type="molecule type" value="Genomic_DNA"/>
</dbReference>
<keyword evidence="1" id="KW-0732">Signal</keyword>
<feature type="signal peptide" evidence="1">
    <location>
        <begin position="1"/>
        <end position="19"/>
    </location>
</feature>
<accession>A0ABY7PN10</accession>
<dbReference type="Proteomes" id="UP001211872">
    <property type="component" value="Chromosome"/>
</dbReference>
<gene>
    <name evidence="2" type="ORF">O9Z63_17030</name>
</gene>
<evidence type="ECO:0000313" key="2">
    <source>
        <dbReference type="EMBL" id="WBO84069.1"/>
    </source>
</evidence>
<keyword evidence="3" id="KW-1185">Reference proteome</keyword>
<dbReference type="RefSeq" id="WP_270126566.1">
    <property type="nucleotide sequence ID" value="NZ_CP115396.1"/>
</dbReference>
<name>A0ABY7PN10_9BACT</name>
<reference evidence="2 3" key="1">
    <citation type="journal article" date="2011" name="Int. J. Syst. Evol. Microbiol.">
        <title>Hymenobacter yonginensis sp. nov., isolated from a mesotrophic artificial lake.</title>
        <authorList>
            <person name="Joung Y."/>
            <person name="Cho S.H."/>
            <person name="Kim H."/>
            <person name="Kim S.B."/>
            <person name="Joh K."/>
        </authorList>
    </citation>
    <scope>NUCLEOTIDE SEQUENCE [LARGE SCALE GENOMIC DNA]</scope>
    <source>
        <strain evidence="2 3">KCTC 22745</strain>
    </source>
</reference>
<evidence type="ECO:0000256" key="1">
    <source>
        <dbReference type="SAM" id="SignalP"/>
    </source>
</evidence>
<organism evidence="2 3">
    <name type="scientific">Hymenobacter yonginensis</name>
    <dbReference type="NCBI Taxonomy" id="748197"/>
    <lineage>
        <taxon>Bacteria</taxon>
        <taxon>Pseudomonadati</taxon>
        <taxon>Bacteroidota</taxon>
        <taxon>Cytophagia</taxon>
        <taxon>Cytophagales</taxon>
        <taxon>Hymenobacteraceae</taxon>
        <taxon>Hymenobacter</taxon>
    </lineage>
</organism>
<feature type="chain" id="PRO_5046526527" description="Outer membrane protein beta-barrel domain-containing protein" evidence="1">
    <location>
        <begin position="20"/>
        <end position="200"/>
    </location>
</feature>
<protein>
    <recommendedName>
        <fullName evidence="4">Outer membrane protein beta-barrel domain-containing protein</fullName>
    </recommendedName>
</protein>
<proteinExistence type="predicted"/>
<sequence length="200" mass="21745">MRPLVCLGLMSVLSGAARAQTGPDFGRHRGVPVFVSVQIGGGAGMVAVGGGVRLAHQRLEPEVLVGRVPKRYSGSPLTIFTFKTTYVPLRETLGPHWQMGGGLGGFINYTHGATLLNSKDPRKYPDGYYWFSTRVRTGLYVAPRLSYAGRPSTQHPHPPGLTAYAELGTNDLYFLSRVTNRNSPTLRNILTLGFGSKVSW</sequence>